<proteinExistence type="predicted"/>
<comment type="caution">
    <text evidence="1">The sequence shown here is derived from an EMBL/GenBank/DDBJ whole genome shotgun (WGS) entry which is preliminary data.</text>
</comment>
<dbReference type="EMBL" id="JAQNDN010000019">
    <property type="protein sequence ID" value="MDC0672449.1"/>
    <property type="molecule type" value="Genomic_DNA"/>
</dbReference>
<organism evidence="1 2">
    <name type="scientific">Nannocystis radixulma</name>
    <dbReference type="NCBI Taxonomy" id="2995305"/>
    <lineage>
        <taxon>Bacteria</taxon>
        <taxon>Pseudomonadati</taxon>
        <taxon>Myxococcota</taxon>
        <taxon>Polyangia</taxon>
        <taxon>Nannocystales</taxon>
        <taxon>Nannocystaceae</taxon>
        <taxon>Nannocystis</taxon>
    </lineage>
</organism>
<reference evidence="1 2" key="1">
    <citation type="submission" date="2022-11" db="EMBL/GenBank/DDBJ databases">
        <title>Minimal conservation of predation-associated metabolite biosynthetic gene clusters underscores biosynthetic potential of Myxococcota including descriptions for ten novel species: Archangium lansinium sp. nov., Myxococcus landrumus sp. nov., Nannocystis bai.</title>
        <authorList>
            <person name="Ahearne A."/>
            <person name="Stevens C."/>
            <person name="Dowd S."/>
        </authorList>
    </citation>
    <scope>NUCLEOTIDE SEQUENCE [LARGE SCALE GENOMIC DNA]</scope>
    <source>
        <strain evidence="1 2">NCELM</strain>
    </source>
</reference>
<name>A0ABT5BFZ2_9BACT</name>
<accession>A0ABT5BFZ2</accession>
<protein>
    <recommendedName>
        <fullName evidence="3">Luciferase-like monooxygenase</fullName>
    </recommendedName>
</protein>
<gene>
    <name evidence="1" type="ORF">POL58_32165</name>
</gene>
<evidence type="ECO:0000313" key="1">
    <source>
        <dbReference type="EMBL" id="MDC0672449.1"/>
    </source>
</evidence>
<sequence>MFASDVLAELRTPAEFEAAAAFVRPEDMQGPVRVAADSARHVEWLRRDAELGVDLVSLHHVGGEQERFIDEFGARVLPRLRE</sequence>
<dbReference type="Gene3D" id="3.20.20.30">
    <property type="entry name" value="Luciferase-like domain"/>
    <property type="match status" value="1"/>
</dbReference>
<dbReference type="Proteomes" id="UP001217838">
    <property type="component" value="Unassembled WGS sequence"/>
</dbReference>
<dbReference type="RefSeq" id="WP_272004186.1">
    <property type="nucleotide sequence ID" value="NZ_JAQNDN010000019.1"/>
</dbReference>
<dbReference type="SUPFAM" id="SSF51679">
    <property type="entry name" value="Bacterial luciferase-like"/>
    <property type="match status" value="1"/>
</dbReference>
<evidence type="ECO:0000313" key="2">
    <source>
        <dbReference type="Proteomes" id="UP001217838"/>
    </source>
</evidence>
<keyword evidence="2" id="KW-1185">Reference proteome</keyword>
<evidence type="ECO:0008006" key="3">
    <source>
        <dbReference type="Google" id="ProtNLM"/>
    </source>
</evidence>
<dbReference type="InterPro" id="IPR036661">
    <property type="entry name" value="Luciferase-like_sf"/>
</dbReference>